<dbReference type="Proteomes" id="UP000076947">
    <property type="component" value="Unassembled WGS sequence"/>
</dbReference>
<evidence type="ECO:0000256" key="1">
    <source>
        <dbReference type="SAM" id="Phobius"/>
    </source>
</evidence>
<dbReference type="AlphaFoldDB" id="A0A177INE3"/>
<organism evidence="2 3">
    <name type="scientific">Corynebacterium stationis</name>
    <dbReference type="NCBI Taxonomy" id="1705"/>
    <lineage>
        <taxon>Bacteria</taxon>
        <taxon>Bacillati</taxon>
        <taxon>Actinomycetota</taxon>
        <taxon>Actinomycetes</taxon>
        <taxon>Mycobacteriales</taxon>
        <taxon>Corynebacteriaceae</taxon>
        <taxon>Corynebacterium</taxon>
    </lineage>
</organism>
<dbReference type="OrthoDB" id="3463898at2"/>
<comment type="caution">
    <text evidence="2">The sequence shown here is derived from an EMBL/GenBank/DDBJ whole genome shotgun (WGS) entry which is preliminary data.</text>
</comment>
<gene>
    <name evidence="2" type="ORF">AYJ05_06325</name>
</gene>
<feature type="transmembrane region" description="Helical" evidence="1">
    <location>
        <begin position="122"/>
        <end position="140"/>
    </location>
</feature>
<evidence type="ECO:0000313" key="2">
    <source>
        <dbReference type="EMBL" id="OAH30358.1"/>
    </source>
</evidence>
<protein>
    <submittedName>
        <fullName evidence="2">Uncharacterized protein</fullName>
    </submittedName>
</protein>
<evidence type="ECO:0000313" key="3">
    <source>
        <dbReference type="Proteomes" id="UP000076947"/>
    </source>
</evidence>
<accession>A0A177INE3</accession>
<name>A0A177INE3_9CORY</name>
<sequence>MRNRLVFSAFSAAAILAVVWPFLFGGQLAWRDMLVLDYPQMTASNFGGGDLFARNAPQDGFLSIIAVVMPATWVVKALMVASAVGAATGAWWLSNKELLPTLSAIALAVANPFVIERLLQGHWSVVIAAWLLPLIAAAALNGRALLVWLLVFVASLTPTGALVGITVALVCMNKHRLVTLGLGVLYLLPWAIPGIIATFRGGQDMNPLAAAQAFAPRAEEAVGTLGALLGLGGIWNADAVPDSRHLGFALFGLGVFACVLLGIRSVPKRPIVLALVGMGIAIFAWLAPAAMAWALEHIPGAGLLRDSQKLLILALPAYVAAIGRIPAKQTIAAACALGFIILQTPDASSSLAVLRGTHAQLVDPELVREIGSREVLFVDRDTLVTTDGRLAIDPYSKVVNKVESGQLTVDGEVVDIPSPRWQAAMTAWQNNDRKAVEELGIGVVVEDEEILYETAASTPKVPWILTSLWMLSPLIAALARAAILRNERQSNPTKSPEQNL</sequence>
<proteinExistence type="predicted"/>
<keyword evidence="1" id="KW-0812">Transmembrane</keyword>
<feature type="transmembrane region" description="Helical" evidence="1">
    <location>
        <begin position="270"/>
        <end position="295"/>
    </location>
</feature>
<feature type="transmembrane region" description="Helical" evidence="1">
    <location>
        <begin position="245"/>
        <end position="263"/>
    </location>
</feature>
<keyword evidence="1" id="KW-1133">Transmembrane helix</keyword>
<reference evidence="3" key="1">
    <citation type="submission" date="2016-02" db="EMBL/GenBank/DDBJ databases">
        <authorList>
            <person name="Kaur G."/>
            <person name="Nair G.R."/>
            <person name="Mayilraj S."/>
        </authorList>
    </citation>
    <scope>NUCLEOTIDE SEQUENCE [LARGE SCALE GENOMIC DNA]</scope>
    <source>
        <strain evidence="3">GA-15</strain>
    </source>
</reference>
<feature type="transmembrane region" description="Helical" evidence="1">
    <location>
        <begin position="146"/>
        <end position="170"/>
    </location>
</feature>
<feature type="transmembrane region" description="Helical" evidence="1">
    <location>
        <begin position="6"/>
        <end position="24"/>
    </location>
</feature>
<keyword evidence="1" id="KW-0472">Membrane</keyword>
<dbReference type="STRING" id="1705.CA21670_11365"/>
<feature type="transmembrane region" description="Helical" evidence="1">
    <location>
        <begin position="61"/>
        <end position="92"/>
    </location>
</feature>
<feature type="transmembrane region" description="Helical" evidence="1">
    <location>
        <begin position="177"/>
        <end position="199"/>
    </location>
</feature>
<keyword evidence="3" id="KW-1185">Reference proteome</keyword>
<dbReference type="RefSeq" id="WP_066838526.1">
    <property type="nucleotide sequence ID" value="NZ_LSTQ01000008.1"/>
</dbReference>
<dbReference type="EMBL" id="LSTQ01000008">
    <property type="protein sequence ID" value="OAH30358.1"/>
    <property type="molecule type" value="Genomic_DNA"/>
</dbReference>
<feature type="transmembrane region" description="Helical" evidence="1">
    <location>
        <begin position="98"/>
        <end position="115"/>
    </location>
</feature>